<dbReference type="Gene3D" id="3.40.605.10">
    <property type="entry name" value="Aldehyde Dehydrogenase, Chain A, domain 1"/>
    <property type="match status" value="1"/>
</dbReference>
<feature type="domain" description="Aldehyde dehydrogenase" evidence="6">
    <location>
        <begin position="18"/>
        <end position="474"/>
    </location>
</feature>
<dbReference type="PANTHER" id="PTHR42986:SF1">
    <property type="entry name" value="BENZALDEHYDE DEHYDROGENASE YFMT"/>
    <property type="match status" value="1"/>
</dbReference>
<sequence>MSLLDPTVWSGMIGIGGWTPATGGQVSVVEPATGNTLERIGSGRAEDIARATARAATAQQQWADTPYTERAAIMRRAGDLFTERAEEIHGWLIREAGSVLGKAEFETTLAAQECYEAAALASRPFGELLPSAQPRLSMVRRTPVGVVGVIAPFNAPLVLATRSVAPALALGNAVVLKPDPRTAVCGGVAVMRVFEEAGLPAGVLAMVPGGPEAGQALVTDPHTRVISFTGSTAAGRKVGAAAAEHLKRVHLELGGNSAIIVLPDADVERAVSTAAWGSFFHQGQICMTTGRHLVHESIADEYAERLAHKAEQLTVGDPTRPEVALGPIIDATQRDKIHSLVTASVKGGARLAAGGTHEGLFYRPTVLTEVTGSSPAYTEEVFGPVAPVRAFRDTDEAVAMATESEYGLSLGILTRDVMRGLHLAERIPTGLVHINDQTVNDEALAPMGGVGASGTGARFGGAANIEAFTDTRWITMRAQEAQYPI</sequence>
<dbReference type="InterPro" id="IPR029510">
    <property type="entry name" value="Ald_DH_CS_GLU"/>
</dbReference>
<reference evidence="7 8" key="1">
    <citation type="submission" date="2020-08" db="EMBL/GenBank/DDBJ databases">
        <title>Genomic Encyclopedia of Type Strains, Phase III (KMG-III): the genomes of soil and plant-associated and newly described type strains.</title>
        <authorList>
            <person name="Whitman W."/>
        </authorList>
    </citation>
    <scope>NUCLEOTIDE SEQUENCE [LARGE SCALE GENOMIC DNA]</scope>
    <source>
        <strain evidence="7 8">CECT 8305</strain>
    </source>
</reference>
<dbReference type="InterPro" id="IPR016162">
    <property type="entry name" value="Ald_DH_N"/>
</dbReference>
<organism evidence="7 8">
    <name type="scientific">Streptomyces zagrosensis</name>
    <dbReference type="NCBI Taxonomy" id="1042984"/>
    <lineage>
        <taxon>Bacteria</taxon>
        <taxon>Bacillati</taxon>
        <taxon>Actinomycetota</taxon>
        <taxon>Actinomycetes</taxon>
        <taxon>Kitasatosporales</taxon>
        <taxon>Streptomycetaceae</taxon>
        <taxon>Streptomyces</taxon>
    </lineage>
</organism>
<dbReference type="Proteomes" id="UP000588098">
    <property type="component" value="Unassembled WGS sequence"/>
</dbReference>
<dbReference type="CDD" id="cd07152">
    <property type="entry name" value="ALDH_BenzADH"/>
    <property type="match status" value="1"/>
</dbReference>
<evidence type="ECO:0000256" key="4">
    <source>
        <dbReference type="PROSITE-ProRule" id="PRU10007"/>
    </source>
</evidence>
<feature type="active site" evidence="4">
    <location>
        <position position="252"/>
    </location>
</feature>
<keyword evidence="2 5" id="KW-0560">Oxidoreductase</keyword>
<evidence type="ECO:0000256" key="3">
    <source>
        <dbReference type="ARBA" id="ARBA00023027"/>
    </source>
</evidence>
<evidence type="ECO:0000256" key="1">
    <source>
        <dbReference type="ARBA" id="ARBA00009986"/>
    </source>
</evidence>
<dbReference type="PROSITE" id="PS00687">
    <property type="entry name" value="ALDEHYDE_DEHYDR_GLU"/>
    <property type="match status" value="1"/>
</dbReference>
<name>A0A7W9V2C2_9ACTN</name>
<comment type="similarity">
    <text evidence="1 5">Belongs to the aldehyde dehydrogenase family.</text>
</comment>
<keyword evidence="3" id="KW-0520">NAD</keyword>
<dbReference type="InterPro" id="IPR016161">
    <property type="entry name" value="Ald_DH/histidinol_DH"/>
</dbReference>
<dbReference type="InterPro" id="IPR015590">
    <property type="entry name" value="Aldehyde_DH_dom"/>
</dbReference>
<protein>
    <submittedName>
        <fullName evidence="7">Benzaldehyde dehydrogenase (NAD)</fullName>
        <ecNumber evidence="7">1.2.1.28</ecNumber>
    </submittedName>
</protein>
<proteinExistence type="inferred from homology"/>
<dbReference type="FunFam" id="3.40.605.10:FF:000007">
    <property type="entry name" value="NAD/NADP-dependent betaine aldehyde dehydrogenase"/>
    <property type="match status" value="1"/>
</dbReference>
<evidence type="ECO:0000313" key="8">
    <source>
        <dbReference type="Proteomes" id="UP000588098"/>
    </source>
</evidence>
<evidence type="ECO:0000256" key="5">
    <source>
        <dbReference type="RuleBase" id="RU003345"/>
    </source>
</evidence>
<dbReference type="PANTHER" id="PTHR42986">
    <property type="entry name" value="BENZALDEHYDE DEHYDROGENASE YFMT"/>
    <property type="match status" value="1"/>
</dbReference>
<evidence type="ECO:0000313" key="7">
    <source>
        <dbReference type="EMBL" id="MBB5938699.1"/>
    </source>
</evidence>
<evidence type="ECO:0000256" key="2">
    <source>
        <dbReference type="ARBA" id="ARBA00023002"/>
    </source>
</evidence>
<dbReference type="Gene3D" id="3.40.309.10">
    <property type="entry name" value="Aldehyde Dehydrogenase, Chain A, domain 2"/>
    <property type="match status" value="1"/>
</dbReference>
<keyword evidence="8" id="KW-1185">Reference proteome</keyword>
<dbReference type="InterPro" id="IPR016163">
    <property type="entry name" value="Ald_DH_C"/>
</dbReference>
<comment type="caution">
    <text evidence="7">The sequence shown here is derived from an EMBL/GenBank/DDBJ whole genome shotgun (WGS) entry which is preliminary data.</text>
</comment>
<dbReference type="RefSeq" id="WP_184576661.1">
    <property type="nucleotide sequence ID" value="NZ_JACHJL010000018.1"/>
</dbReference>
<gene>
    <name evidence="7" type="ORF">FHS42_005790</name>
</gene>
<dbReference type="EMBL" id="JACHJL010000018">
    <property type="protein sequence ID" value="MBB5938699.1"/>
    <property type="molecule type" value="Genomic_DNA"/>
</dbReference>
<dbReference type="AlphaFoldDB" id="A0A7W9V2C2"/>
<dbReference type="Pfam" id="PF00171">
    <property type="entry name" value="Aldedh"/>
    <property type="match status" value="1"/>
</dbReference>
<accession>A0A7W9V2C2</accession>
<dbReference type="EC" id="1.2.1.28" evidence="7"/>
<evidence type="ECO:0000259" key="6">
    <source>
        <dbReference type="Pfam" id="PF00171"/>
    </source>
</evidence>
<dbReference type="GO" id="GO:0018479">
    <property type="term" value="F:benzaldehyde dehydrogenase (NAD+) activity"/>
    <property type="evidence" value="ECO:0007669"/>
    <property type="project" value="UniProtKB-EC"/>
</dbReference>
<dbReference type="SUPFAM" id="SSF53720">
    <property type="entry name" value="ALDH-like"/>
    <property type="match status" value="1"/>
</dbReference>